<dbReference type="KEGG" id="nan:AArc1_2551"/>
<keyword evidence="2" id="KW-0808">Transferase</keyword>
<dbReference type="AlphaFoldDB" id="A0A346PH71"/>
<proteinExistence type="predicted"/>
<reference evidence="8" key="1">
    <citation type="submission" date="2017-10" db="EMBL/GenBank/DDBJ databases">
        <title>Phenotypic and genomic properties of facultatively anaerobic sulfur-reducing natronoarchaea from hypersaline soda lakes.</title>
        <authorList>
            <person name="Sorokin D.Y."/>
            <person name="Kublanov I.V."/>
            <person name="Roman P."/>
            <person name="Sinninghe Damste J.S."/>
            <person name="Golyshin P.N."/>
            <person name="Rojo D."/>
            <person name="Ciordia S."/>
            <person name="Mena Md.C."/>
            <person name="Ferrer M."/>
            <person name="Messina E."/>
            <person name="Smedile F."/>
            <person name="La Spada G."/>
            <person name="La Cono V."/>
            <person name="Yakimov M.M."/>
        </authorList>
    </citation>
    <scope>NUCLEOTIDE SEQUENCE [LARGE SCALE GENOMIC DNA]</scope>
    <source>
        <strain evidence="8">AArc1</strain>
    </source>
</reference>
<dbReference type="GO" id="GO:0016773">
    <property type="term" value="F:phosphotransferase activity, alcohol group as acceptor"/>
    <property type="evidence" value="ECO:0007669"/>
    <property type="project" value="InterPro"/>
</dbReference>
<evidence type="ECO:0000256" key="6">
    <source>
        <dbReference type="ARBA" id="ARBA00023152"/>
    </source>
</evidence>
<gene>
    <name evidence="7" type="ORF">AArc1_2551</name>
</gene>
<dbReference type="PANTHER" id="PTHR21208:SF1">
    <property type="entry name" value="ADP-DEPENDENT GLUCOKINASE"/>
    <property type="match status" value="1"/>
</dbReference>
<dbReference type="InterPro" id="IPR007666">
    <property type="entry name" value="ADP_PFK/GK"/>
</dbReference>
<dbReference type="Pfam" id="PF04587">
    <property type="entry name" value="ADP_PFK_GK"/>
    <property type="match status" value="1"/>
</dbReference>
<protein>
    <submittedName>
        <fullName evidence="7">Archaeal ADP-dependent phosphofructokinase/glucokinase</fullName>
    </submittedName>
</protein>
<dbReference type="Proteomes" id="UP000258707">
    <property type="component" value="Chromosome"/>
</dbReference>
<evidence type="ECO:0000256" key="2">
    <source>
        <dbReference type="ARBA" id="ARBA00022679"/>
    </source>
</evidence>
<sequence>MATVQPSAYNFSCQRSVVLTTRATGKSARVADADHRRIIPLGLGGSRAMSDAHSQLEADIAALEGLPVFVAYNANVDAVVRVGEELESFLERPSDPGSELPSSPLHSKRELAAAITHTMAAGRGDEIAMTDAFAATLEADLEPDSQQMGGQTGIMTNLLTALGTAPITYTYLVSDRQLSMFDHPDEIRYPTVDDGQVRYVPLPEAVNTDRTKINWVFEFRTGDEFFGVTAPEDTRFIAASRPPEFDLSAGELDEAIDQVGEAVDGALLAGYHNLTPAHVEDGYEETHRHAREVIRRLRSGSDVDVHVEYAVTHDDDLRASMYEWILPEATVVGADTHELTILHDDAGLEVVAEPPSEATPFEPDEILDHYRMLEAVREELGVDCIQLHAMEYHLAVMESYHSPKALRRGLEFSAVNAATKAALGHISESADLETGLEYEPSAMGREAIGLLADHLGETADGGVLTTPTVAACPNRVVDEPAGTVGIGDIVSSSSFVLELAVANDQ</sequence>
<evidence type="ECO:0000313" key="7">
    <source>
        <dbReference type="EMBL" id="AXR78866.1"/>
    </source>
</evidence>
<dbReference type="GO" id="GO:0046872">
    <property type="term" value="F:metal ion binding"/>
    <property type="evidence" value="ECO:0007669"/>
    <property type="project" value="UniProtKB-KW"/>
</dbReference>
<dbReference type="InterPro" id="IPR029056">
    <property type="entry name" value="Ribokinase-like"/>
</dbReference>
<dbReference type="GO" id="GO:0006096">
    <property type="term" value="P:glycolytic process"/>
    <property type="evidence" value="ECO:0007669"/>
    <property type="project" value="UniProtKB-KW"/>
</dbReference>
<keyword evidence="4 7" id="KW-0418">Kinase</keyword>
<keyword evidence="5" id="KW-0460">Magnesium</keyword>
<dbReference type="PANTHER" id="PTHR21208">
    <property type="entry name" value="ADP-DEPENDENT GLUCOKINASE"/>
    <property type="match status" value="1"/>
</dbReference>
<dbReference type="Gene3D" id="3.30.1110.20">
    <property type="match status" value="1"/>
</dbReference>
<dbReference type="EMBL" id="CP024047">
    <property type="protein sequence ID" value="AXR78866.1"/>
    <property type="molecule type" value="Genomic_DNA"/>
</dbReference>
<dbReference type="GO" id="GO:0016301">
    <property type="term" value="F:kinase activity"/>
    <property type="evidence" value="ECO:0007669"/>
    <property type="project" value="UniProtKB-KW"/>
</dbReference>
<dbReference type="SUPFAM" id="SSF53613">
    <property type="entry name" value="Ribokinase-like"/>
    <property type="match status" value="1"/>
</dbReference>
<evidence type="ECO:0000256" key="5">
    <source>
        <dbReference type="ARBA" id="ARBA00022842"/>
    </source>
</evidence>
<keyword evidence="3" id="KW-0479">Metal-binding</keyword>
<keyword evidence="6" id="KW-0324">Glycolysis</keyword>
<evidence type="ECO:0000256" key="1">
    <source>
        <dbReference type="ARBA" id="ARBA00022490"/>
    </source>
</evidence>
<organism evidence="7 8">
    <name type="scientific">Natrarchaeobaculum sulfurireducens</name>
    <dbReference type="NCBI Taxonomy" id="2044521"/>
    <lineage>
        <taxon>Archaea</taxon>
        <taxon>Methanobacteriati</taxon>
        <taxon>Methanobacteriota</taxon>
        <taxon>Stenosarchaea group</taxon>
        <taxon>Halobacteria</taxon>
        <taxon>Halobacteriales</taxon>
        <taxon>Natrialbaceae</taxon>
        <taxon>Natrarchaeobaculum</taxon>
    </lineage>
</organism>
<dbReference type="Gene3D" id="3.40.1190.20">
    <property type="match status" value="1"/>
</dbReference>
<evidence type="ECO:0000256" key="4">
    <source>
        <dbReference type="ARBA" id="ARBA00022777"/>
    </source>
</evidence>
<name>A0A346PH71_9EURY</name>
<evidence type="ECO:0000313" key="8">
    <source>
        <dbReference type="Proteomes" id="UP000258707"/>
    </source>
</evidence>
<keyword evidence="1" id="KW-0963">Cytoplasm</keyword>
<accession>A0A346PH71</accession>
<evidence type="ECO:0000256" key="3">
    <source>
        <dbReference type="ARBA" id="ARBA00022723"/>
    </source>
</evidence>
<dbReference type="PROSITE" id="PS51255">
    <property type="entry name" value="ADPK"/>
    <property type="match status" value="1"/>
</dbReference>